<dbReference type="Proteomes" id="UP000027327">
    <property type="component" value="Unassembled WGS sequence"/>
</dbReference>
<dbReference type="PATRIC" id="fig|1310697.3.peg.2472"/>
<dbReference type="AlphaFoldDB" id="A0A062IGZ0"/>
<dbReference type="EMBL" id="JMOD01000048">
    <property type="protein sequence ID" value="KCY17767.1"/>
    <property type="molecule type" value="Genomic_DNA"/>
</dbReference>
<name>A0A062IGZ0_ACIBA</name>
<organism evidence="1 2">
    <name type="scientific">Acinetobacter baumannii 21072</name>
    <dbReference type="NCBI Taxonomy" id="1310697"/>
    <lineage>
        <taxon>Bacteria</taxon>
        <taxon>Pseudomonadati</taxon>
        <taxon>Pseudomonadota</taxon>
        <taxon>Gammaproteobacteria</taxon>
        <taxon>Moraxellales</taxon>
        <taxon>Moraxellaceae</taxon>
        <taxon>Acinetobacter</taxon>
        <taxon>Acinetobacter calcoaceticus/baumannii complex</taxon>
    </lineage>
</organism>
<dbReference type="RefSeq" id="WP_004743497.1">
    <property type="nucleotide sequence ID" value="NZ_JMOD01000048.1"/>
</dbReference>
<protein>
    <submittedName>
        <fullName evidence="1">Uncharacterized protein</fullName>
    </submittedName>
</protein>
<reference evidence="1 2" key="1">
    <citation type="submission" date="2014-04" db="EMBL/GenBank/DDBJ databases">
        <title>Comparative genomics and transcriptomics to identify genetic mechanisms underlying the emergence of carbapenem resistant Acinetobacter baumannii (CRAb).</title>
        <authorList>
            <person name="Harris A.D."/>
            <person name="Johnson K.J."/>
            <person name="George J."/>
            <person name="Nadendla S."/>
            <person name="Daugherty S.C."/>
            <person name="Parankush S."/>
            <person name="Sadzewicz L."/>
            <person name="Tallon L."/>
            <person name="Sengamalay N."/>
            <person name="Hazen T.H."/>
            <person name="Rasko D.A."/>
        </authorList>
    </citation>
    <scope>NUCLEOTIDE SEQUENCE [LARGE SCALE GENOMIC DNA]</scope>
    <source>
        <strain evidence="1 2">21072</strain>
    </source>
</reference>
<proteinExistence type="predicted"/>
<gene>
    <name evidence="1" type="ORF">J596_2571</name>
</gene>
<evidence type="ECO:0000313" key="1">
    <source>
        <dbReference type="EMBL" id="KCY17767.1"/>
    </source>
</evidence>
<evidence type="ECO:0000313" key="2">
    <source>
        <dbReference type="Proteomes" id="UP000027327"/>
    </source>
</evidence>
<comment type="caution">
    <text evidence="1">The sequence shown here is derived from an EMBL/GenBank/DDBJ whole genome shotgun (WGS) entry which is preliminary data.</text>
</comment>
<accession>A0A062IGZ0</accession>
<sequence>MKFEELKNLLANTGFYKVENAETYVALDDIDLKFHLINETQVADDSRDRTISAIKNAFRQDMHSFKISVFQLNITYNGELVQSFDIHKISGFESYTDDKLIELYFPIQNGKLIYTPIPEDDIFRRAIIRNLNSKQAFEILSESFSPSII</sequence>